<reference evidence="3" key="2">
    <citation type="submission" date="2022-06" db="UniProtKB">
        <authorList>
            <consortium name="EnsemblMetazoa"/>
        </authorList>
    </citation>
    <scope>IDENTIFICATION</scope>
</reference>
<evidence type="ECO:0000313" key="3">
    <source>
        <dbReference type="EnsemblMetazoa" id="OVOC11972.1"/>
    </source>
</evidence>
<evidence type="ECO:0000259" key="2">
    <source>
        <dbReference type="Pfam" id="PF10277"/>
    </source>
</evidence>
<dbReference type="AlphaFoldDB" id="A0A8R1XR59"/>
<dbReference type="GO" id="GO:0000139">
    <property type="term" value="C:Golgi membrane"/>
    <property type="evidence" value="ECO:0007669"/>
    <property type="project" value="InterPro"/>
</dbReference>
<dbReference type="PANTHER" id="PTHR12892:SF12">
    <property type="entry name" value="RHOMBOID DOMAIN-CONTAINING PROTEIN"/>
    <property type="match status" value="1"/>
</dbReference>
<reference evidence="4" key="1">
    <citation type="submission" date="2013-10" db="EMBL/GenBank/DDBJ databases">
        <title>Genome sequencing of Onchocerca volvulus.</title>
        <authorList>
            <person name="Cotton J."/>
            <person name="Tsai J."/>
            <person name="Stanley E."/>
            <person name="Tracey A."/>
            <person name="Holroyd N."/>
            <person name="Lustigman S."/>
            <person name="Berriman M."/>
        </authorList>
    </citation>
    <scope>NUCLEOTIDE SEQUENCE</scope>
</reference>
<accession>A0A8R1XR59</accession>
<dbReference type="PANTHER" id="PTHR12892">
    <property type="entry name" value="FGF RECEPTOR ACTIVATING PROTEIN 1"/>
    <property type="match status" value="1"/>
</dbReference>
<evidence type="ECO:0000256" key="1">
    <source>
        <dbReference type="SAM" id="Phobius"/>
    </source>
</evidence>
<dbReference type="InterPro" id="IPR019402">
    <property type="entry name" value="CWH43_N"/>
</dbReference>
<protein>
    <recommendedName>
        <fullName evidence="2">CWH43-like N-terminal domain-containing protein</fullName>
    </recommendedName>
</protein>
<dbReference type="EMBL" id="CMVM020000383">
    <property type="status" value="NOT_ANNOTATED_CDS"/>
    <property type="molecule type" value="Genomic_DNA"/>
</dbReference>
<sequence>MHPTTTNRINNGKNDKMKQIDQLSIINGQNFGSYHQNDDKMIIVNKDDNQNIVLLEISFQYYALLTLGTPVLALIIAFLLGFLSDYQQILNYDWTCGPVEIPSFSRIINLSKERIIWNAAVLFHLPLRILLIAINYRICRIPSNETNNHKLHMILSRIIILSGSIEILMALLVTVIGEREETPELDGNNFRTLEF</sequence>
<dbReference type="Proteomes" id="UP000024404">
    <property type="component" value="Unassembled WGS sequence"/>
</dbReference>
<feature type="transmembrane region" description="Helical" evidence="1">
    <location>
        <begin position="115"/>
        <end position="134"/>
    </location>
</feature>
<keyword evidence="4" id="KW-1185">Reference proteome</keyword>
<keyword evidence="1" id="KW-1133">Transmembrane helix</keyword>
<dbReference type="InterPro" id="IPR039545">
    <property type="entry name" value="PGAP2"/>
</dbReference>
<feature type="transmembrane region" description="Helical" evidence="1">
    <location>
        <begin position="154"/>
        <end position="176"/>
    </location>
</feature>
<keyword evidence="1" id="KW-0812">Transmembrane</keyword>
<evidence type="ECO:0000313" key="4">
    <source>
        <dbReference type="Proteomes" id="UP000024404"/>
    </source>
</evidence>
<dbReference type="GO" id="GO:0005789">
    <property type="term" value="C:endoplasmic reticulum membrane"/>
    <property type="evidence" value="ECO:0007669"/>
    <property type="project" value="TreeGrafter"/>
</dbReference>
<dbReference type="Pfam" id="PF10277">
    <property type="entry name" value="Frag1"/>
    <property type="match status" value="1"/>
</dbReference>
<keyword evidence="1" id="KW-0472">Membrane</keyword>
<organism evidence="3 4">
    <name type="scientific">Onchocerca volvulus</name>
    <dbReference type="NCBI Taxonomy" id="6282"/>
    <lineage>
        <taxon>Eukaryota</taxon>
        <taxon>Metazoa</taxon>
        <taxon>Ecdysozoa</taxon>
        <taxon>Nematoda</taxon>
        <taxon>Chromadorea</taxon>
        <taxon>Rhabditida</taxon>
        <taxon>Spirurina</taxon>
        <taxon>Spiruromorpha</taxon>
        <taxon>Filarioidea</taxon>
        <taxon>Onchocercidae</taxon>
        <taxon>Onchocerca</taxon>
    </lineage>
</organism>
<feature type="domain" description="CWH43-like N-terminal" evidence="2">
    <location>
        <begin position="59"/>
        <end position="181"/>
    </location>
</feature>
<name>A0A8R1XR59_ONCVO</name>
<proteinExistence type="predicted"/>
<dbReference type="GO" id="GO:0006506">
    <property type="term" value="P:GPI anchor biosynthetic process"/>
    <property type="evidence" value="ECO:0007669"/>
    <property type="project" value="TreeGrafter"/>
</dbReference>
<dbReference type="EnsemblMetazoa" id="OVOC11972.1">
    <property type="protein sequence ID" value="OVOC11972.1"/>
    <property type="gene ID" value="WBGene00248781"/>
</dbReference>
<dbReference type="OMA" id="SKERIIW"/>
<feature type="transmembrane region" description="Helical" evidence="1">
    <location>
        <begin position="61"/>
        <end position="83"/>
    </location>
</feature>